<keyword evidence="2" id="KW-1185">Reference proteome</keyword>
<dbReference type="Proteomes" id="UP001153076">
    <property type="component" value="Unassembled WGS sequence"/>
</dbReference>
<protein>
    <submittedName>
        <fullName evidence="1">Uncharacterized protein</fullName>
    </submittedName>
</protein>
<dbReference type="AlphaFoldDB" id="A0A9Q1JW90"/>
<comment type="caution">
    <text evidence="1">The sequence shown here is derived from an EMBL/GenBank/DDBJ whole genome shotgun (WGS) entry which is preliminary data.</text>
</comment>
<accession>A0A9Q1JW90</accession>
<evidence type="ECO:0000313" key="1">
    <source>
        <dbReference type="EMBL" id="KAJ8432114.1"/>
    </source>
</evidence>
<sequence length="393" mass="44542">MGFPRSLMTDVMALYVLGNFELYHRKVTFPSASTIRLQKVMPILRFGYGRRDYEVPKLPQGVFMAMLLNDAMKLGVLIGWMISVMESALKELHGLDVIGVGSWKPIDRRSPETEEMADCVRENLQWHWRSASRPPCPLPEDYRELCPHFALSKAEEAARDFELPEIVQATFYAMLLNDAIELGIVNGFIAADLKAFLEGLRWTSFESWMNLFRGTASRTVPQGGAREPVIGATCQKRIGRVSPWERERDRQSERGKTIPFLNFTSIAAEYIRDTFRWCLRESSALHPNPLPEDYHNLCPGFNPSMAIQYAHNSNIPKMVQAIFYAMILNDTAELGLPCRINMNYIIPTMPKLDYLGDLAVGNLAKAPEGSDPPSCESTREPYGIQWPNRGLGF</sequence>
<gene>
    <name evidence="1" type="ORF">Cgig2_027302</name>
</gene>
<organism evidence="1 2">
    <name type="scientific">Carnegiea gigantea</name>
    <dbReference type="NCBI Taxonomy" id="171969"/>
    <lineage>
        <taxon>Eukaryota</taxon>
        <taxon>Viridiplantae</taxon>
        <taxon>Streptophyta</taxon>
        <taxon>Embryophyta</taxon>
        <taxon>Tracheophyta</taxon>
        <taxon>Spermatophyta</taxon>
        <taxon>Magnoliopsida</taxon>
        <taxon>eudicotyledons</taxon>
        <taxon>Gunneridae</taxon>
        <taxon>Pentapetalae</taxon>
        <taxon>Caryophyllales</taxon>
        <taxon>Cactineae</taxon>
        <taxon>Cactaceae</taxon>
        <taxon>Cactoideae</taxon>
        <taxon>Echinocereeae</taxon>
        <taxon>Carnegiea</taxon>
    </lineage>
</organism>
<evidence type="ECO:0000313" key="2">
    <source>
        <dbReference type="Proteomes" id="UP001153076"/>
    </source>
</evidence>
<proteinExistence type="predicted"/>
<reference evidence="1" key="1">
    <citation type="submission" date="2022-04" db="EMBL/GenBank/DDBJ databases">
        <title>Carnegiea gigantea Genome sequencing and assembly v2.</title>
        <authorList>
            <person name="Copetti D."/>
            <person name="Sanderson M.J."/>
            <person name="Burquez A."/>
            <person name="Wojciechowski M.F."/>
        </authorList>
    </citation>
    <scope>NUCLEOTIDE SEQUENCE</scope>
    <source>
        <strain evidence="1">SGP5-SGP5p</strain>
        <tissue evidence="1">Aerial part</tissue>
    </source>
</reference>
<name>A0A9Q1JW90_9CARY</name>
<dbReference type="EMBL" id="JAKOGI010000634">
    <property type="protein sequence ID" value="KAJ8432114.1"/>
    <property type="molecule type" value="Genomic_DNA"/>
</dbReference>